<dbReference type="InterPro" id="IPR011008">
    <property type="entry name" value="Dimeric_a/b-barrel"/>
</dbReference>
<dbReference type="Proteomes" id="UP000028501">
    <property type="component" value="Chromosome"/>
</dbReference>
<feature type="domain" description="Transcription regulator AsnC/Lrp ligand binding" evidence="1">
    <location>
        <begin position="7"/>
        <end position="72"/>
    </location>
</feature>
<accession>A0A075WC56</accession>
<dbReference type="Pfam" id="PF01037">
    <property type="entry name" value="AsnC_trans_reg"/>
    <property type="match status" value="1"/>
</dbReference>
<dbReference type="SUPFAM" id="SSF54909">
    <property type="entry name" value="Dimeric alpha+beta barrel"/>
    <property type="match status" value="1"/>
</dbReference>
<evidence type="ECO:0000313" key="3">
    <source>
        <dbReference type="Proteomes" id="UP000028501"/>
    </source>
</evidence>
<dbReference type="Gene3D" id="3.30.70.920">
    <property type="match status" value="1"/>
</dbReference>
<protein>
    <submittedName>
        <fullName evidence="2">Transcriptional regulator</fullName>
    </submittedName>
</protein>
<reference evidence="2 3" key="1">
    <citation type="submission" date="2013-07" db="EMBL/GenBank/DDBJ databases">
        <title>Genome of Archaeoglobus fulgidus.</title>
        <authorList>
            <person name="Fiebig A."/>
            <person name="Birkeland N.-K."/>
        </authorList>
    </citation>
    <scope>NUCLEOTIDE SEQUENCE [LARGE SCALE GENOMIC DNA]</scope>
    <source>
        <strain evidence="2 3">DSM 8774</strain>
    </source>
</reference>
<dbReference type="GeneID" id="24794251"/>
<dbReference type="InterPro" id="IPR019887">
    <property type="entry name" value="Tscrpt_reg_AsnC/Lrp_C"/>
</dbReference>
<dbReference type="EMBL" id="CP006577">
    <property type="protein sequence ID" value="AIG97531.1"/>
    <property type="molecule type" value="Genomic_DNA"/>
</dbReference>
<dbReference type="RefSeq" id="WP_010878154.1">
    <property type="nucleotide sequence ID" value="NZ_CP006577.1"/>
</dbReference>
<proteinExistence type="predicted"/>
<dbReference type="AlphaFoldDB" id="A0A075WC56"/>
<evidence type="ECO:0000259" key="1">
    <source>
        <dbReference type="Pfam" id="PF01037"/>
    </source>
</evidence>
<sequence length="76" mass="8296">MVIGVTMVNVAPGKEKDVYLAVKGKKGVREVYHVFGEFDFVVIIETSSLSELNKLVDEIRGIEGVTKTQTVIGAEI</sequence>
<organism evidence="2 3">
    <name type="scientific">Archaeoglobus fulgidus DSM 8774</name>
    <dbReference type="NCBI Taxonomy" id="1344584"/>
    <lineage>
        <taxon>Archaea</taxon>
        <taxon>Methanobacteriati</taxon>
        <taxon>Methanobacteriota</taxon>
        <taxon>Archaeoglobi</taxon>
        <taxon>Archaeoglobales</taxon>
        <taxon>Archaeoglobaceae</taxon>
        <taxon>Archaeoglobus</taxon>
    </lineage>
</organism>
<gene>
    <name evidence="2" type="ORF">AFULGI_00007310</name>
</gene>
<name>A0A075WC56_ARCFL</name>
<evidence type="ECO:0000313" key="2">
    <source>
        <dbReference type="EMBL" id="AIG97531.1"/>
    </source>
</evidence>
<dbReference type="KEGG" id="afg:AFULGI_00007310"/>
<dbReference type="HOGENOM" id="CLU_170329_3_1_2"/>